<dbReference type="Proteomes" id="UP000235036">
    <property type="component" value="Unassembled WGS sequence"/>
</dbReference>
<evidence type="ECO:0000256" key="1">
    <source>
        <dbReference type="ARBA" id="ARBA00022763"/>
    </source>
</evidence>
<evidence type="ECO:0000259" key="4">
    <source>
        <dbReference type="Pfam" id="PF12705"/>
    </source>
</evidence>
<dbReference type="GO" id="GO:0004386">
    <property type="term" value="F:helicase activity"/>
    <property type="evidence" value="ECO:0007669"/>
    <property type="project" value="UniProtKB-KW"/>
</dbReference>
<gene>
    <name evidence="5" type="ORF">CEN44_10265</name>
</gene>
<evidence type="ECO:0000313" key="6">
    <source>
        <dbReference type="Proteomes" id="UP000235036"/>
    </source>
</evidence>
<organism evidence="5 6">
    <name type="scientific">Fischerella muscicola CCMEE 5323</name>
    <dbReference type="NCBI Taxonomy" id="2019572"/>
    <lineage>
        <taxon>Bacteria</taxon>
        <taxon>Bacillati</taxon>
        <taxon>Cyanobacteriota</taxon>
        <taxon>Cyanophyceae</taxon>
        <taxon>Nostocales</taxon>
        <taxon>Hapalosiphonaceae</taxon>
        <taxon>Fischerella</taxon>
    </lineage>
</organism>
<evidence type="ECO:0000256" key="2">
    <source>
        <dbReference type="ARBA" id="ARBA00022806"/>
    </source>
</evidence>
<evidence type="ECO:0000313" key="5">
    <source>
        <dbReference type="EMBL" id="PLZ90688.1"/>
    </source>
</evidence>
<evidence type="ECO:0000256" key="3">
    <source>
        <dbReference type="ARBA" id="ARBA00023204"/>
    </source>
</evidence>
<keyword evidence="2 5" id="KW-0547">Nucleotide-binding</keyword>
<accession>A0A2N6K444</accession>
<proteinExistence type="predicted"/>
<dbReference type="EMBL" id="NRQW01000209">
    <property type="protein sequence ID" value="PLZ90688.1"/>
    <property type="molecule type" value="Genomic_DNA"/>
</dbReference>
<keyword evidence="2 5" id="KW-0347">Helicase</keyword>
<dbReference type="Gene3D" id="3.90.320.10">
    <property type="match status" value="1"/>
</dbReference>
<dbReference type="InterPro" id="IPR038726">
    <property type="entry name" value="PDDEXK_AddAB-type"/>
</dbReference>
<name>A0A2N6K444_FISMU</name>
<dbReference type="GO" id="GO:0006281">
    <property type="term" value="P:DNA repair"/>
    <property type="evidence" value="ECO:0007669"/>
    <property type="project" value="UniProtKB-KW"/>
</dbReference>
<sequence length="276" mass="32622">MLSTQTQLLRLSQGQLNLLERCPRQFQHTYLEQLYSPTEIEREEHQTLGSRFHLLMQQREMGLPIDSFLQTDAQLQSWMTAFTNAASDILTPISNNQTFRESEHYRTLQVQNYLLTVVYDLLIADNQQAQIFDWKTYPKLPNKRKLEQNWQTRLYMYVLAETSDYLPENISMTYWFVQSEGKPQSLKFSYNYIQHEKTAKKLKQLLSKLTSWLEDYQQKKDFPQVSEGSKTCEYCHFTKRCNRTYANPAKTSEVNSPLQELDTNLTNIAKIQEVSL</sequence>
<dbReference type="InterPro" id="IPR011604">
    <property type="entry name" value="PDDEXK-like_dom_sf"/>
</dbReference>
<keyword evidence="1" id="KW-0227">DNA damage</keyword>
<feature type="domain" description="PD-(D/E)XK endonuclease-like" evidence="4">
    <location>
        <begin position="10"/>
        <end position="242"/>
    </location>
</feature>
<keyword evidence="6" id="KW-1185">Reference proteome</keyword>
<dbReference type="Pfam" id="PF12705">
    <property type="entry name" value="PDDEXK_1"/>
    <property type="match status" value="1"/>
</dbReference>
<comment type="caution">
    <text evidence="5">The sequence shown here is derived from an EMBL/GenBank/DDBJ whole genome shotgun (WGS) entry which is preliminary data.</text>
</comment>
<dbReference type="RefSeq" id="WP_102205158.1">
    <property type="nucleotide sequence ID" value="NZ_CAWNVR010000299.1"/>
</dbReference>
<keyword evidence="3" id="KW-0234">DNA repair</keyword>
<keyword evidence="2 5" id="KW-0378">Hydrolase</keyword>
<reference evidence="5 6" key="1">
    <citation type="submission" date="2017-08" db="EMBL/GenBank/DDBJ databases">
        <title>Genomes of Fischerella (Mastigocladus) sp. strains.</title>
        <authorList>
            <person name="Miller S.R."/>
        </authorList>
    </citation>
    <scope>NUCLEOTIDE SEQUENCE [LARGE SCALE GENOMIC DNA]</scope>
    <source>
        <strain evidence="5 6">CCMEE 5323</strain>
    </source>
</reference>
<keyword evidence="2 5" id="KW-0067">ATP-binding</keyword>
<protein>
    <submittedName>
        <fullName evidence="5">DNA/RNA helicase</fullName>
    </submittedName>
</protein>
<dbReference type="AlphaFoldDB" id="A0A2N6K444"/>